<gene>
    <name evidence="1" type="ORF">DPX16_14869</name>
</gene>
<evidence type="ECO:0000313" key="1">
    <source>
        <dbReference type="EMBL" id="ROL50625.1"/>
    </source>
</evidence>
<reference evidence="1 2" key="1">
    <citation type="submission" date="2018-10" db="EMBL/GenBank/DDBJ databases">
        <title>Genome assembly for a Yunnan-Guizhou Plateau 3E fish, Anabarilius grahami (Regan), and its evolutionary and genetic applications.</title>
        <authorList>
            <person name="Jiang W."/>
        </authorList>
    </citation>
    <scope>NUCLEOTIDE SEQUENCE [LARGE SCALE GENOMIC DNA]</scope>
    <source>
        <strain evidence="1">AG-KIZ</strain>
        <tissue evidence="1">Muscle</tissue>
    </source>
</reference>
<protein>
    <submittedName>
        <fullName evidence="1">Uncharacterized protein</fullName>
    </submittedName>
</protein>
<keyword evidence="2" id="KW-1185">Reference proteome</keyword>
<dbReference type="Proteomes" id="UP000281406">
    <property type="component" value="Unassembled WGS sequence"/>
</dbReference>
<name>A0A3N0YWL2_ANAGA</name>
<accession>A0A3N0YWL2</accession>
<evidence type="ECO:0000313" key="2">
    <source>
        <dbReference type="Proteomes" id="UP000281406"/>
    </source>
</evidence>
<dbReference type="AlphaFoldDB" id="A0A3N0YWL2"/>
<dbReference type="EMBL" id="RJVU01019434">
    <property type="protein sequence ID" value="ROL50625.1"/>
    <property type="molecule type" value="Genomic_DNA"/>
</dbReference>
<comment type="caution">
    <text evidence="1">The sequence shown here is derived from an EMBL/GenBank/DDBJ whole genome shotgun (WGS) entry which is preliminary data.</text>
</comment>
<proteinExistence type="predicted"/>
<sequence>MPSIRDVDTQGICDCVASRRKSELILGGPTRRDHVLPPVVTPGPLDPQTVESGPVVQPLHVHGLLPAQLPVGEEAVYHLCLSLPGGAVSHLLQLLGKLLSVSLPRFSTAGLSTRPQHRWHLDSVFPHRPWGRLSPDCE</sequence>
<organism evidence="1 2">
    <name type="scientific">Anabarilius grahami</name>
    <name type="common">Kanglang fish</name>
    <name type="synonym">Barilius grahami</name>
    <dbReference type="NCBI Taxonomy" id="495550"/>
    <lineage>
        <taxon>Eukaryota</taxon>
        <taxon>Metazoa</taxon>
        <taxon>Chordata</taxon>
        <taxon>Craniata</taxon>
        <taxon>Vertebrata</taxon>
        <taxon>Euteleostomi</taxon>
        <taxon>Actinopterygii</taxon>
        <taxon>Neopterygii</taxon>
        <taxon>Teleostei</taxon>
        <taxon>Ostariophysi</taxon>
        <taxon>Cypriniformes</taxon>
        <taxon>Xenocyprididae</taxon>
        <taxon>Xenocypridinae</taxon>
        <taxon>Xenocypridinae incertae sedis</taxon>
        <taxon>Anabarilius</taxon>
    </lineage>
</organism>